<dbReference type="Proteomes" id="UP000239936">
    <property type="component" value="Unassembled WGS sequence"/>
</dbReference>
<dbReference type="OrthoDB" id="9796641at2"/>
<gene>
    <name evidence="2" type="ORF">CXB77_11630</name>
    <name evidence="1" type="ORF">CXB77_11680</name>
</gene>
<keyword evidence="3" id="KW-1185">Reference proteome</keyword>
<protein>
    <submittedName>
        <fullName evidence="1">Uncharacterized protein</fullName>
    </submittedName>
</protein>
<proteinExistence type="predicted"/>
<comment type="caution">
    <text evidence="1">The sequence shown here is derived from an EMBL/GenBank/DDBJ whole genome shotgun (WGS) entry which is preliminary data.</text>
</comment>
<reference evidence="1 3" key="1">
    <citation type="submission" date="2018-01" db="EMBL/GenBank/DDBJ databases">
        <title>The complete genome sequence of Chromatium okenii LaCa, a purple sulfur bacterium with a turbulent life.</title>
        <authorList>
            <person name="Luedin S.M."/>
            <person name="Liechti N."/>
            <person name="Storelli N."/>
            <person name="Danza F."/>
            <person name="Wittwer M."/>
            <person name="Pothier J.F."/>
            <person name="Tonolla M.A."/>
        </authorList>
    </citation>
    <scope>NUCLEOTIDE SEQUENCE [LARGE SCALE GENOMIC DNA]</scope>
    <source>
        <strain evidence="1 3">LaCa</strain>
    </source>
</reference>
<dbReference type="RefSeq" id="WP_105073995.1">
    <property type="nucleotide sequence ID" value="NZ_JAFLKP010000044.1"/>
</dbReference>
<evidence type="ECO:0000313" key="2">
    <source>
        <dbReference type="EMBL" id="PQJ96370.1"/>
    </source>
</evidence>
<evidence type="ECO:0000313" key="1">
    <source>
        <dbReference type="EMBL" id="PQJ95839.1"/>
    </source>
</evidence>
<evidence type="ECO:0000313" key="3">
    <source>
        <dbReference type="Proteomes" id="UP000239936"/>
    </source>
</evidence>
<organism evidence="1 3">
    <name type="scientific">Chromatium okenii</name>
    <dbReference type="NCBI Taxonomy" id="61644"/>
    <lineage>
        <taxon>Bacteria</taxon>
        <taxon>Pseudomonadati</taxon>
        <taxon>Pseudomonadota</taxon>
        <taxon>Gammaproteobacteria</taxon>
        <taxon>Chromatiales</taxon>
        <taxon>Chromatiaceae</taxon>
        <taxon>Chromatium</taxon>
    </lineage>
</organism>
<accession>A0A2S7XQ23</accession>
<dbReference type="AlphaFoldDB" id="A0A2S7XQ23"/>
<name>A0A2S7XQ23_9GAMM</name>
<sequence>MSAKLNVTESWVDPDDAPELTDDFFETGIWKIGERDVSRAEGEAMMRQTYCTEINPLNDILRD</sequence>
<dbReference type="EMBL" id="PPGH01000035">
    <property type="protein sequence ID" value="PQJ96370.1"/>
    <property type="molecule type" value="Genomic_DNA"/>
</dbReference>
<dbReference type="EMBL" id="PPGH01000036">
    <property type="protein sequence ID" value="PQJ95839.1"/>
    <property type="molecule type" value="Genomic_DNA"/>
</dbReference>